<dbReference type="InterPro" id="IPR050312">
    <property type="entry name" value="IolE/XylAMocC-like"/>
</dbReference>
<keyword evidence="1" id="KW-0732">Signal</keyword>
<dbReference type="Proteomes" id="UP000051861">
    <property type="component" value="Unassembled WGS sequence"/>
</dbReference>
<organism evidence="3 4">
    <name type="scientific">candidate division WOR-1 bacterium DG_54_3</name>
    <dbReference type="NCBI Taxonomy" id="1703775"/>
    <lineage>
        <taxon>Bacteria</taxon>
        <taxon>Bacillati</taxon>
        <taxon>Saganbacteria</taxon>
    </lineage>
</organism>
<feature type="domain" description="Xylose isomerase-like TIM barrel" evidence="2">
    <location>
        <begin position="124"/>
        <end position="282"/>
    </location>
</feature>
<evidence type="ECO:0000256" key="1">
    <source>
        <dbReference type="SAM" id="SignalP"/>
    </source>
</evidence>
<dbReference type="PANTHER" id="PTHR12110:SF41">
    <property type="entry name" value="INOSOSE DEHYDRATASE"/>
    <property type="match status" value="1"/>
</dbReference>
<dbReference type="InterPro" id="IPR013022">
    <property type="entry name" value="Xyl_isomerase-like_TIM-brl"/>
</dbReference>
<keyword evidence="3" id="KW-0413">Isomerase</keyword>
<dbReference type="InterPro" id="IPR036237">
    <property type="entry name" value="Xyl_isomerase-like_sf"/>
</dbReference>
<dbReference type="Pfam" id="PF01261">
    <property type="entry name" value="AP_endonuc_2"/>
    <property type="match status" value="1"/>
</dbReference>
<dbReference type="GO" id="GO:0016853">
    <property type="term" value="F:isomerase activity"/>
    <property type="evidence" value="ECO:0007669"/>
    <property type="project" value="UniProtKB-KW"/>
</dbReference>
<dbReference type="SUPFAM" id="SSF51658">
    <property type="entry name" value="Xylose isomerase-like"/>
    <property type="match status" value="1"/>
</dbReference>
<comment type="caution">
    <text evidence="3">The sequence shown here is derived from an EMBL/GenBank/DDBJ whole genome shotgun (WGS) entry which is preliminary data.</text>
</comment>
<dbReference type="PANTHER" id="PTHR12110">
    <property type="entry name" value="HYDROXYPYRUVATE ISOMERASE"/>
    <property type="match status" value="1"/>
</dbReference>
<protein>
    <submittedName>
        <fullName evidence="3">Xylose isomerase</fullName>
    </submittedName>
</protein>
<accession>A0A0S7Y5B4</accession>
<feature type="signal peptide" evidence="1">
    <location>
        <begin position="1"/>
        <end position="27"/>
    </location>
</feature>
<evidence type="ECO:0000259" key="2">
    <source>
        <dbReference type="Pfam" id="PF01261"/>
    </source>
</evidence>
<evidence type="ECO:0000313" key="4">
    <source>
        <dbReference type="Proteomes" id="UP000051861"/>
    </source>
</evidence>
<dbReference type="Gene3D" id="3.20.20.150">
    <property type="entry name" value="Divalent-metal-dependent TIM barrel enzymes"/>
    <property type="match status" value="1"/>
</dbReference>
<dbReference type="EMBL" id="LIZX01000010">
    <property type="protein sequence ID" value="KPJ69938.1"/>
    <property type="molecule type" value="Genomic_DNA"/>
</dbReference>
<feature type="chain" id="PRO_5006640404" evidence="1">
    <location>
        <begin position="28"/>
        <end position="289"/>
    </location>
</feature>
<evidence type="ECO:0000313" key="3">
    <source>
        <dbReference type="EMBL" id="KPJ69938.1"/>
    </source>
</evidence>
<gene>
    <name evidence="3" type="ORF">AMJ44_01205</name>
</gene>
<proteinExistence type="predicted"/>
<name>A0A0S7Y5B4_UNCSA</name>
<reference evidence="3 4" key="1">
    <citation type="journal article" date="2015" name="Microbiome">
        <title>Genomic resolution of linkages in carbon, nitrogen, and sulfur cycling among widespread estuary sediment bacteria.</title>
        <authorList>
            <person name="Baker B.J."/>
            <person name="Lazar C.S."/>
            <person name="Teske A.P."/>
            <person name="Dick G.J."/>
        </authorList>
    </citation>
    <scope>NUCLEOTIDE SEQUENCE [LARGE SCALE GENOMIC DNA]</scope>
    <source>
        <strain evidence="3">DG_54_3</strain>
    </source>
</reference>
<dbReference type="AlphaFoldDB" id="A0A0S7Y5B4"/>
<sequence length="289" mass="32163">MGKTTRREFIKKASIGLAMASFSSTMAAPNERLETNNRPESRSKEKLVRMNLSMASYTFRKFNLEDAVAMTNRLGLERIAFKSFHLPLESTDEEIRSIAAKVRATGLDLYGCGVVYMQNEEEVERAFHYAKTAGMRMIIGAPDPKLLEMVNKMVNKYDIKLAIHNHGPDDEHYPTPESAYVRIKNLSPRIGLCIDIGHTQRAGVDPSVSAEKFADRLLDVHIKDVTAAAKEGQTIEIGRGVIDIPKFLKTLLKLNYEGSVSFEFEKDPDDPLPGVAESVGYVRGVLAAI</sequence>